<dbReference type="InterPro" id="IPR049577">
    <property type="entry name" value="GMPP_N"/>
</dbReference>
<evidence type="ECO:0000256" key="4">
    <source>
        <dbReference type="ARBA" id="ARBA00022695"/>
    </source>
</evidence>
<dbReference type="InterPro" id="IPR006375">
    <property type="entry name" value="Man1P_GuaTrfase/Man6P_Isoase"/>
</dbReference>
<evidence type="ECO:0000256" key="6">
    <source>
        <dbReference type="ARBA" id="ARBA00023134"/>
    </source>
</evidence>
<dbReference type="Gene3D" id="3.90.550.10">
    <property type="entry name" value="Spore Coat Polysaccharide Biosynthesis Protein SpsA, Chain A"/>
    <property type="match status" value="1"/>
</dbReference>
<dbReference type="InterPro" id="IPR011051">
    <property type="entry name" value="RmlC_Cupin_sf"/>
</dbReference>
<gene>
    <name evidence="12" type="ORF">G3M78_12965</name>
</gene>
<dbReference type="SUPFAM" id="SSF51182">
    <property type="entry name" value="RmlC-like cupins"/>
    <property type="match status" value="1"/>
</dbReference>
<comment type="similarity">
    <text evidence="1 8">Belongs to the mannose-6-phosphate isomerase type 2 family.</text>
</comment>
<keyword evidence="6" id="KW-0342">GTP-binding</keyword>
<evidence type="ECO:0000313" key="12">
    <source>
        <dbReference type="EMBL" id="QPJ66860.1"/>
    </source>
</evidence>
<dbReference type="Proteomes" id="UP000594464">
    <property type="component" value="Chromosome"/>
</dbReference>
<dbReference type="FunFam" id="3.90.550.10:FF:000046">
    <property type="entry name" value="Mannose-1-phosphate guanylyltransferase (GDP)"/>
    <property type="match status" value="1"/>
</dbReference>
<dbReference type="PANTHER" id="PTHR46390:SF1">
    <property type="entry name" value="MANNOSE-1-PHOSPHATE GUANYLYLTRANSFERASE"/>
    <property type="match status" value="1"/>
</dbReference>
<evidence type="ECO:0000256" key="5">
    <source>
        <dbReference type="ARBA" id="ARBA00022741"/>
    </source>
</evidence>
<evidence type="ECO:0000259" key="10">
    <source>
        <dbReference type="Pfam" id="PF01050"/>
    </source>
</evidence>
<accession>A0A7T0G4U6</accession>
<dbReference type="GO" id="GO:0000271">
    <property type="term" value="P:polysaccharide biosynthetic process"/>
    <property type="evidence" value="ECO:0007669"/>
    <property type="project" value="InterPro"/>
</dbReference>
<dbReference type="InterPro" id="IPR014710">
    <property type="entry name" value="RmlC-like_jellyroll"/>
</dbReference>
<dbReference type="GO" id="GO:0005525">
    <property type="term" value="F:GTP binding"/>
    <property type="evidence" value="ECO:0007669"/>
    <property type="project" value="UniProtKB-KW"/>
</dbReference>
<dbReference type="GO" id="GO:0009298">
    <property type="term" value="P:GDP-mannose biosynthetic process"/>
    <property type="evidence" value="ECO:0007669"/>
    <property type="project" value="TreeGrafter"/>
</dbReference>
<comment type="catalytic activity">
    <reaction evidence="7">
        <text>alpha-D-mannose 1-phosphate + GTP + H(+) = GDP-alpha-D-mannose + diphosphate</text>
        <dbReference type="Rhea" id="RHEA:15229"/>
        <dbReference type="ChEBI" id="CHEBI:15378"/>
        <dbReference type="ChEBI" id="CHEBI:33019"/>
        <dbReference type="ChEBI" id="CHEBI:37565"/>
        <dbReference type="ChEBI" id="CHEBI:57527"/>
        <dbReference type="ChEBI" id="CHEBI:58409"/>
        <dbReference type="EC" id="2.7.7.13"/>
    </reaction>
</comment>
<dbReference type="InterPro" id="IPR001538">
    <property type="entry name" value="Man6P_isomerase-2_C"/>
</dbReference>
<sequence>MFNIILAGGSGTRFWPQSRENHPKQLLKLGGNDTLIQQTLQRLLALAPLERTFIITGEAHATETCRQLQGRGFDSGNLVAEPASRNTASAIALAAHLTAQIDPDAVMAIYPSDHFIGDLERFNEAATQAADLALQGYLVTLGIQPNRPETGFGYIKKGDSLNIGQGAFQIEKFTEKPSADKAAEFLKQGGYYWNSGMFFWKASVFLEELQSHLPNTASALQGIADCLTQKSGKFPFQTLDAKGKSKYEGLESISVDNGVMEKSKRSAVIPADIGWNDVGSWSALDEIMKKDASGNIISGDVIPVDCRNSIIQGSSRLLAVLGIEDTIIVDTEDALLICDKNRAQEVKQIAAAINKEKRKEAREPNTVVKPWGSYTTLETNNNYLVKRIEVLPGEKLSLQSHTGRSERWTVIQGIAEAEKDGETFRLSSNESIYIPQGAKHRLGNPGEELLVIIEIQTGPLLDENDITRYEDLYGREGS</sequence>
<feature type="domain" description="MannoseP isomerase/GMP-like beta-helix" evidence="11">
    <location>
        <begin position="299"/>
        <end position="349"/>
    </location>
</feature>
<evidence type="ECO:0000259" key="11">
    <source>
        <dbReference type="Pfam" id="PF22640"/>
    </source>
</evidence>
<protein>
    <recommendedName>
        <fullName evidence="2">mannose-1-phosphate guanylyltransferase</fullName>
        <ecNumber evidence="2">2.7.7.13</ecNumber>
    </recommendedName>
</protein>
<dbReference type="InterPro" id="IPR005835">
    <property type="entry name" value="NTP_transferase_dom"/>
</dbReference>
<dbReference type="Gene3D" id="2.60.120.10">
    <property type="entry name" value="Jelly Rolls"/>
    <property type="match status" value="1"/>
</dbReference>
<dbReference type="InterPro" id="IPR051161">
    <property type="entry name" value="Mannose-6P_isomerase_type2"/>
</dbReference>
<dbReference type="PANTHER" id="PTHR46390">
    <property type="entry name" value="MANNOSE-1-PHOSPHATE GUANYLYLTRANSFERASE"/>
    <property type="match status" value="1"/>
</dbReference>
<dbReference type="AlphaFoldDB" id="A0A7T0G4U6"/>
<organism evidence="12 13">
    <name type="scientific">Candidatus Nitrohelix vancouverensis</name>
    <dbReference type="NCBI Taxonomy" id="2705534"/>
    <lineage>
        <taxon>Bacteria</taxon>
        <taxon>Pseudomonadati</taxon>
        <taxon>Nitrospinota/Tectimicrobiota group</taxon>
        <taxon>Nitrospinota</taxon>
        <taxon>Nitrospinia</taxon>
        <taxon>Nitrospinales</taxon>
        <taxon>Nitrospinaceae</taxon>
        <taxon>Candidatus Nitrohelix</taxon>
    </lineage>
</organism>
<dbReference type="EMBL" id="CP048620">
    <property type="protein sequence ID" value="QPJ66860.1"/>
    <property type="molecule type" value="Genomic_DNA"/>
</dbReference>
<evidence type="ECO:0000256" key="2">
    <source>
        <dbReference type="ARBA" id="ARBA00012387"/>
    </source>
</evidence>
<dbReference type="KEGG" id="nva:G3M78_12965"/>
<reference evidence="13" key="1">
    <citation type="submission" date="2020-02" db="EMBL/GenBank/DDBJ databases">
        <title>Genomic and physiological characterization of two novel Nitrospinaceae genera.</title>
        <authorList>
            <person name="Mueller A.J."/>
            <person name="Jung M.-Y."/>
            <person name="Strachan C.R."/>
            <person name="Herbold C.W."/>
            <person name="Kirkegaard R.H."/>
            <person name="Daims H."/>
        </authorList>
    </citation>
    <scope>NUCLEOTIDE SEQUENCE [LARGE SCALE GENOMIC DNA]</scope>
</reference>
<dbReference type="InterPro" id="IPR054566">
    <property type="entry name" value="ManC/GMP-like_b-helix"/>
</dbReference>
<dbReference type="GO" id="GO:0016853">
    <property type="term" value="F:isomerase activity"/>
    <property type="evidence" value="ECO:0007669"/>
    <property type="project" value="UniProtKB-KW"/>
</dbReference>
<keyword evidence="5" id="KW-0547">Nucleotide-binding</keyword>
<dbReference type="InterPro" id="IPR029044">
    <property type="entry name" value="Nucleotide-diphossugar_trans"/>
</dbReference>
<dbReference type="CDD" id="cd02213">
    <property type="entry name" value="cupin_PMI_typeII_C"/>
    <property type="match status" value="1"/>
</dbReference>
<dbReference type="CDD" id="cd02509">
    <property type="entry name" value="GDP-M1P_Guanylyltransferase"/>
    <property type="match status" value="1"/>
</dbReference>
<evidence type="ECO:0000256" key="7">
    <source>
        <dbReference type="ARBA" id="ARBA00047343"/>
    </source>
</evidence>
<dbReference type="Pfam" id="PF01050">
    <property type="entry name" value="MannoseP_isomer"/>
    <property type="match status" value="1"/>
</dbReference>
<dbReference type="EC" id="2.7.7.13" evidence="2"/>
<keyword evidence="12" id="KW-0413">Isomerase</keyword>
<dbReference type="NCBIfam" id="TIGR01479">
    <property type="entry name" value="GMP_PMI"/>
    <property type="match status" value="1"/>
</dbReference>
<keyword evidence="3 12" id="KW-0808">Transferase</keyword>
<feature type="domain" description="Nucleotidyl transferase" evidence="9">
    <location>
        <begin position="3"/>
        <end position="292"/>
    </location>
</feature>
<dbReference type="GO" id="GO:0004475">
    <property type="term" value="F:mannose-1-phosphate guanylyltransferase (GTP) activity"/>
    <property type="evidence" value="ECO:0007669"/>
    <property type="project" value="UniProtKB-EC"/>
</dbReference>
<evidence type="ECO:0000256" key="3">
    <source>
        <dbReference type="ARBA" id="ARBA00022679"/>
    </source>
</evidence>
<evidence type="ECO:0000259" key="9">
    <source>
        <dbReference type="Pfam" id="PF00483"/>
    </source>
</evidence>
<evidence type="ECO:0000313" key="13">
    <source>
        <dbReference type="Proteomes" id="UP000594464"/>
    </source>
</evidence>
<evidence type="ECO:0000256" key="8">
    <source>
        <dbReference type="RuleBase" id="RU004190"/>
    </source>
</evidence>
<feature type="domain" description="Mannose-6-phosphate isomerase type II C-terminal" evidence="10">
    <location>
        <begin position="357"/>
        <end position="471"/>
    </location>
</feature>
<proteinExistence type="inferred from homology"/>
<evidence type="ECO:0000256" key="1">
    <source>
        <dbReference type="ARBA" id="ARBA00006115"/>
    </source>
</evidence>
<dbReference type="Pfam" id="PF00483">
    <property type="entry name" value="NTP_transferase"/>
    <property type="match status" value="1"/>
</dbReference>
<keyword evidence="4 12" id="KW-0548">Nucleotidyltransferase</keyword>
<dbReference type="Pfam" id="PF22640">
    <property type="entry name" value="ManC_GMP_beta-helix"/>
    <property type="match status" value="1"/>
</dbReference>
<name>A0A7T0G4U6_9BACT</name>
<dbReference type="SUPFAM" id="SSF53448">
    <property type="entry name" value="Nucleotide-diphospho-sugar transferases"/>
    <property type="match status" value="1"/>
</dbReference>